<dbReference type="Proteomes" id="UP000305948">
    <property type="component" value="Unassembled WGS sequence"/>
</dbReference>
<dbReference type="OrthoDB" id="2748701at2759"/>
<dbReference type="EMBL" id="ML213511">
    <property type="protein sequence ID" value="TFK51351.1"/>
    <property type="molecule type" value="Genomic_DNA"/>
</dbReference>
<dbReference type="AlphaFoldDB" id="A0A5C3NBV6"/>
<name>A0A5C3NBV6_9AGAM</name>
<gene>
    <name evidence="1" type="ORF">OE88DRAFT_1537265</name>
</gene>
<evidence type="ECO:0000313" key="2">
    <source>
        <dbReference type="Proteomes" id="UP000305948"/>
    </source>
</evidence>
<accession>A0A5C3NBV6</accession>
<protein>
    <recommendedName>
        <fullName evidence="3">F-box domain-containing protein</fullName>
    </recommendedName>
</protein>
<reference evidence="1 2" key="1">
    <citation type="journal article" date="2019" name="Nat. Ecol. Evol.">
        <title>Megaphylogeny resolves global patterns of mushroom evolution.</title>
        <authorList>
            <person name="Varga T."/>
            <person name="Krizsan K."/>
            <person name="Foldi C."/>
            <person name="Dima B."/>
            <person name="Sanchez-Garcia M."/>
            <person name="Sanchez-Ramirez S."/>
            <person name="Szollosi G.J."/>
            <person name="Szarkandi J.G."/>
            <person name="Papp V."/>
            <person name="Albert L."/>
            <person name="Andreopoulos W."/>
            <person name="Angelini C."/>
            <person name="Antonin V."/>
            <person name="Barry K.W."/>
            <person name="Bougher N.L."/>
            <person name="Buchanan P."/>
            <person name="Buyck B."/>
            <person name="Bense V."/>
            <person name="Catcheside P."/>
            <person name="Chovatia M."/>
            <person name="Cooper J."/>
            <person name="Damon W."/>
            <person name="Desjardin D."/>
            <person name="Finy P."/>
            <person name="Geml J."/>
            <person name="Haridas S."/>
            <person name="Hughes K."/>
            <person name="Justo A."/>
            <person name="Karasinski D."/>
            <person name="Kautmanova I."/>
            <person name="Kiss B."/>
            <person name="Kocsube S."/>
            <person name="Kotiranta H."/>
            <person name="LaButti K.M."/>
            <person name="Lechner B.E."/>
            <person name="Liimatainen K."/>
            <person name="Lipzen A."/>
            <person name="Lukacs Z."/>
            <person name="Mihaltcheva S."/>
            <person name="Morgado L.N."/>
            <person name="Niskanen T."/>
            <person name="Noordeloos M.E."/>
            <person name="Ohm R.A."/>
            <person name="Ortiz-Santana B."/>
            <person name="Ovrebo C."/>
            <person name="Racz N."/>
            <person name="Riley R."/>
            <person name="Savchenko A."/>
            <person name="Shiryaev A."/>
            <person name="Soop K."/>
            <person name="Spirin V."/>
            <person name="Szebenyi C."/>
            <person name="Tomsovsky M."/>
            <person name="Tulloss R.E."/>
            <person name="Uehling J."/>
            <person name="Grigoriev I.V."/>
            <person name="Vagvolgyi C."/>
            <person name="Papp T."/>
            <person name="Martin F.M."/>
            <person name="Miettinen O."/>
            <person name="Hibbett D.S."/>
            <person name="Nagy L.G."/>
        </authorList>
    </citation>
    <scope>NUCLEOTIDE SEQUENCE [LARGE SCALE GENOMIC DNA]</scope>
    <source>
        <strain evidence="1 2">OMC1185</strain>
    </source>
</reference>
<keyword evidence="2" id="KW-1185">Reference proteome</keyword>
<sequence>MIDILPTELLLDIIRLACCDGGPTACSLQLVSRTWKVLTETHKFHSVALAGGPQQIRSFMGAFEASSEASRNNLRHICLTTARTNERYVLHRYLLKDFLSAVAPTIETLVFATDNVSNGNDIAIVLKWIHFPRLTHLKLAVPRIKIIANHPPQFPRLTHVHLAVHHPSSLADTHNSLAQLLRIPCSESLISIRLSGVTLTEPDTADFFSSLFDFEGEEELDTDAPLLPPCVVKYIVQVCENEPAVTAQPDCALIIRMNEELGRVRFRLLPPAATLKEQDWKDAWLQVQSGERDIEQDWRDLR</sequence>
<evidence type="ECO:0000313" key="1">
    <source>
        <dbReference type="EMBL" id="TFK51351.1"/>
    </source>
</evidence>
<proteinExistence type="predicted"/>
<evidence type="ECO:0008006" key="3">
    <source>
        <dbReference type="Google" id="ProtNLM"/>
    </source>
</evidence>
<organism evidence="1 2">
    <name type="scientific">Heliocybe sulcata</name>
    <dbReference type="NCBI Taxonomy" id="5364"/>
    <lineage>
        <taxon>Eukaryota</taxon>
        <taxon>Fungi</taxon>
        <taxon>Dikarya</taxon>
        <taxon>Basidiomycota</taxon>
        <taxon>Agaricomycotina</taxon>
        <taxon>Agaricomycetes</taxon>
        <taxon>Gloeophyllales</taxon>
        <taxon>Gloeophyllaceae</taxon>
        <taxon>Heliocybe</taxon>
    </lineage>
</organism>